<name>A0A3N7HPN9_9BURK</name>
<dbReference type="Pfam" id="PF00149">
    <property type="entry name" value="Metallophos"/>
    <property type="match status" value="1"/>
</dbReference>
<keyword evidence="3" id="KW-1185">Reference proteome</keyword>
<reference evidence="2 3" key="1">
    <citation type="submission" date="2018-08" db="EMBL/GenBank/DDBJ databases">
        <authorList>
            <person name="Khan S.A."/>
            <person name="Jeon C.O."/>
            <person name="Chun B.H."/>
            <person name="Jeong S.E."/>
        </authorList>
    </citation>
    <scope>NUCLEOTIDE SEQUENCE [LARGE SCALE GENOMIC DNA]</scope>
    <source>
        <strain evidence="2 3">S-16</strain>
    </source>
</reference>
<reference evidence="2 3" key="2">
    <citation type="submission" date="2018-12" db="EMBL/GenBank/DDBJ databases">
        <title>Rhizobacter gummiphilus sp. nov., a rubber-degrading bacterium isolated from the soil of a botanical garden in Japan.</title>
        <authorList>
            <person name="Shunsuke S.S."/>
        </authorList>
    </citation>
    <scope>NUCLEOTIDE SEQUENCE [LARGE SCALE GENOMIC DNA]</scope>
    <source>
        <strain evidence="2 3">S-16</strain>
    </source>
</reference>
<dbReference type="RefSeq" id="WP_124542280.1">
    <property type="nucleotide sequence ID" value="NZ_QUSW01000006.1"/>
</dbReference>
<gene>
    <name evidence="2" type="ORF">DZC73_20640</name>
</gene>
<evidence type="ECO:0000313" key="3">
    <source>
        <dbReference type="Proteomes" id="UP000267464"/>
    </source>
</evidence>
<dbReference type="EMBL" id="QUSW01000006">
    <property type="protein sequence ID" value="RQP22711.1"/>
    <property type="molecule type" value="Genomic_DNA"/>
</dbReference>
<accession>A0A3N7HPN9</accession>
<evidence type="ECO:0000259" key="1">
    <source>
        <dbReference type="Pfam" id="PF00149"/>
    </source>
</evidence>
<dbReference type="PANTHER" id="PTHR37844">
    <property type="entry name" value="SER/THR PROTEIN PHOSPHATASE SUPERFAMILY (AFU_ORTHOLOGUE AFUA_1G14840)"/>
    <property type="match status" value="1"/>
</dbReference>
<proteinExistence type="predicted"/>
<dbReference type="GO" id="GO:0016787">
    <property type="term" value="F:hydrolase activity"/>
    <property type="evidence" value="ECO:0007669"/>
    <property type="project" value="InterPro"/>
</dbReference>
<dbReference type="InterPro" id="IPR029052">
    <property type="entry name" value="Metallo-depent_PP-like"/>
</dbReference>
<organism evidence="2 3">
    <name type="scientific">Piscinibacter terrae</name>
    <dbReference type="NCBI Taxonomy" id="2496871"/>
    <lineage>
        <taxon>Bacteria</taxon>
        <taxon>Pseudomonadati</taxon>
        <taxon>Pseudomonadota</taxon>
        <taxon>Betaproteobacteria</taxon>
        <taxon>Burkholderiales</taxon>
        <taxon>Sphaerotilaceae</taxon>
        <taxon>Piscinibacter</taxon>
    </lineage>
</organism>
<evidence type="ECO:0000313" key="2">
    <source>
        <dbReference type="EMBL" id="RQP22711.1"/>
    </source>
</evidence>
<dbReference type="Gene3D" id="3.60.21.10">
    <property type="match status" value="1"/>
</dbReference>
<dbReference type="AlphaFoldDB" id="A0A3N7HPN9"/>
<sequence length="280" mass="31631">MRFLILSDLHLEFAPFVPCAHAAEHDAIVLAGDILPGAAELLEWISRTAWSDHSKPIIVVPGNHEFYGGALQEQRRLLQEVAMPNVHVLDPGEVLLDGGRVRVIGCTLWTDFKLPIATADGPTSDQQRAMENASRAMNDYRVIDFQGQGKPRRRLTPTDTLALHWRERDWLLSKLREPFAGETVVVTHHAPSRESVAPRWADDWLTPSFVSDLPYPFFEVPVLWVHGHTHVSLDYRRGRTRVVSNPRGYRLKDGTFENSEFDPGFIIDTSTNRQADTQPG</sequence>
<dbReference type="InterPro" id="IPR004843">
    <property type="entry name" value="Calcineurin-like_PHP"/>
</dbReference>
<protein>
    <submittedName>
        <fullName evidence="2">Metallophosphoesterase</fullName>
    </submittedName>
</protein>
<dbReference type="PANTHER" id="PTHR37844:SF2">
    <property type="entry name" value="SER_THR PROTEIN PHOSPHATASE SUPERFAMILY (AFU_ORTHOLOGUE AFUA_1G14840)"/>
    <property type="match status" value="1"/>
</dbReference>
<dbReference type="Proteomes" id="UP000267464">
    <property type="component" value="Unassembled WGS sequence"/>
</dbReference>
<dbReference type="SUPFAM" id="SSF56300">
    <property type="entry name" value="Metallo-dependent phosphatases"/>
    <property type="match status" value="1"/>
</dbReference>
<feature type="domain" description="Calcineurin-like phosphoesterase" evidence="1">
    <location>
        <begin position="1"/>
        <end position="231"/>
    </location>
</feature>
<dbReference type="OrthoDB" id="356681at2"/>
<comment type="caution">
    <text evidence="2">The sequence shown here is derived from an EMBL/GenBank/DDBJ whole genome shotgun (WGS) entry which is preliminary data.</text>
</comment>